<dbReference type="KEGG" id="lacs:H4075_07245"/>
<accession>A0A7G5XKH1</accession>
<keyword evidence="3" id="KW-1185">Reference proteome</keyword>
<dbReference type="Proteomes" id="UP000515344">
    <property type="component" value="Chromosome"/>
</dbReference>
<dbReference type="SUPFAM" id="SSF51445">
    <property type="entry name" value="(Trans)glycosidases"/>
    <property type="match status" value="1"/>
</dbReference>
<feature type="signal peptide" evidence="1">
    <location>
        <begin position="1"/>
        <end position="28"/>
    </location>
</feature>
<feature type="chain" id="PRO_5028876003" evidence="1">
    <location>
        <begin position="29"/>
        <end position="479"/>
    </location>
</feature>
<protein>
    <submittedName>
        <fullName evidence="2">Agarase</fullName>
    </submittedName>
</protein>
<evidence type="ECO:0000313" key="2">
    <source>
        <dbReference type="EMBL" id="QNA45974.1"/>
    </source>
</evidence>
<organism evidence="2 3">
    <name type="scientific">Lacibacter sediminis</name>
    <dbReference type="NCBI Taxonomy" id="2760713"/>
    <lineage>
        <taxon>Bacteria</taxon>
        <taxon>Pseudomonadati</taxon>
        <taxon>Bacteroidota</taxon>
        <taxon>Chitinophagia</taxon>
        <taxon>Chitinophagales</taxon>
        <taxon>Chitinophagaceae</taxon>
        <taxon>Lacibacter</taxon>
    </lineage>
</organism>
<reference evidence="3" key="1">
    <citation type="submission" date="2020-08" db="EMBL/GenBank/DDBJ databases">
        <title>Lacibacter sp. S13-6-6 genome sequencing.</title>
        <authorList>
            <person name="Jin L."/>
        </authorList>
    </citation>
    <scope>NUCLEOTIDE SEQUENCE [LARGE SCALE GENOMIC DNA]</scope>
    <source>
        <strain evidence="3">S13-6-6</strain>
    </source>
</reference>
<dbReference type="InterPro" id="IPR017853">
    <property type="entry name" value="GH"/>
</dbReference>
<dbReference type="Gene3D" id="3.20.20.80">
    <property type="entry name" value="Glycosidases"/>
    <property type="match status" value="2"/>
</dbReference>
<evidence type="ECO:0000256" key="1">
    <source>
        <dbReference type="SAM" id="SignalP"/>
    </source>
</evidence>
<proteinExistence type="predicted"/>
<gene>
    <name evidence="2" type="ORF">H4075_07245</name>
</gene>
<dbReference type="EMBL" id="CP060007">
    <property type="protein sequence ID" value="QNA45974.1"/>
    <property type="molecule type" value="Genomic_DNA"/>
</dbReference>
<keyword evidence="1" id="KW-0732">Signal</keyword>
<dbReference type="AlphaFoldDB" id="A0A7G5XKH1"/>
<evidence type="ECO:0000313" key="3">
    <source>
        <dbReference type="Proteomes" id="UP000515344"/>
    </source>
</evidence>
<sequence>MMTCRINTSKLILVAVCLLLQLSTKLIAQASAEYTLKVESMVANSEKKVYGQWKWYPTRSIQTLNSFQPKANVKLNQYGARTDMKLKATGFFRAEKVKGRWWIVDPTGHPMINIALNNVATAASDSSRELMMKQFGSKEKWAAATKQQMIDLGYNALGAWSDNESFQKLSDQQQKPFSYTIIKGFMSDYGRKKGQTYQLPGHTGYPDNTIFVFDPEFEAFCDEYAKQLAANKNDKNLFGYFSDNEMPFQRLSLDRYLAKKDSTDHGCVAAKKWLQEKGLTIAQITDKERHEFLGVMADRYYSIVSKAIKKYDPNHLYLGSRFHSYEKKVAEVFQAAGKYVDVIAVNYYREWTPLQEDVVNWEKWSGRPFIITEWYTKGEDSGMPNYSGAGWIVRTQKDRGLFYQNFTLALLESKNCVGFHWFKYQDNDPSNLKTDPSNRDANKGIVTLGYSLYSDLTEKMKELNTNVYQLIDFFDQRNQ</sequence>
<dbReference type="RefSeq" id="WP_182805496.1">
    <property type="nucleotide sequence ID" value="NZ_CP060007.1"/>
</dbReference>
<name>A0A7G5XKH1_9BACT</name>